<dbReference type="PANTHER" id="PTHR30290:SF9">
    <property type="entry name" value="OLIGOPEPTIDE-BINDING PROTEIN APPA"/>
    <property type="match status" value="1"/>
</dbReference>
<evidence type="ECO:0000256" key="1">
    <source>
        <dbReference type="ARBA" id="ARBA00004193"/>
    </source>
</evidence>
<dbReference type="PROSITE" id="PS51257">
    <property type="entry name" value="PROKAR_LIPOPROTEIN"/>
    <property type="match status" value="1"/>
</dbReference>
<keyword evidence="4" id="KW-0732">Signal</keyword>
<reference evidence="6" key="1">
    <citation type="submission" date="2009-02" db="EMBL/GenBank/DDBJ databases">
        <authorList>
            <person name="Fulton L."/>
            <person name="Clifton S."/>
            <person name="Fulton B."/>
            <person name="Xu J."/>
            <person name="Minx P."/>
            <person name="Pepin K.H."/>
            <person name="Johnson M."/>
            <person name="Bhonagiri V."/>
            <person name="Nash W.E."/>
            <person name="Mardis E.R."/>
            <person name="Wilson R.K."/>
        </authorList>
    </citation>
    <scope>NUCLEOTIDE SEQUENCE [LARGE SCALE GENOMIC DNA]</scope>
    <source>
        <strain evidence="6">DSM 15053</strain>
    </source>
</reference>
<dbReference type="Gene3D" id="3.10.105.10">
    <property type="entry name" value="Dipeptide-binding Protein, Domain 3"/>
    <property type="match status" value="1"/>
</dbReference>
<name>C0C0U9_9FIRM</name>
<gene>
    <name evidence="6" type="ORF">CLOHYLEM_05768</name>
</gene>
<comment type="subcellular location">
    <subcellularLocation>
        <location evidence="1">Cell membrane</location>
        <topology evidence="1">Lipid-anchor</topology>
    </subcellularLocation>
</comment>
<dbReference type="InterPro" id="IPR030678">
    <property type="entry name" value="Peptide/Ni-bd"/>
</dbReference>
<accession>C0C0U9</accession>
<keyword evidence="7" id="KW-1185">Reference proteome</keyword>
<dbReference type="STRING" id="553973.CLOHYLEM_05768"/>
<dbReference type="Gene3D" id="3.90.76.10">
    <property type="entry name" value="Dipeptide-binding Protein, Domain 1"/>
    <property type="match status" value="1"/>
</dbReference>
<dbReference type="EMBL" id="ABYI02000022">
    <property type="protein sequence ID" value="EEG73763.1"/>
    <property type="molecule type" value="Genomic_DNA"/>
</dbReference>
<dbReference type="InterPro" id="IPR023765">
    <property type="entry name" value="SBP_5_CS"/>
</dbReference>
<organism evidence="6 7">
    <name type="scientific">[Clostridium] hylemonae DSM 15053</name>
    <dbReference type="NCBI Taxonomy" id="553973"/>
    <lineage>
        <taxon>Bacteria</taxon>
        <taxon>Bacillati</taxon>
        <taxon>Bacillota</taxon>
        <taxon>Clostridia</taxon>
        <taxon>Lachnospirales</taxon>
        <taxon>Lachnospiraceae</taxon>
    </lineage>
</organism>
<evidence type="ECO:0000259" key="5">
    <source>
        <dbReference type="Pfam" id="PF00496"/>
    </source>
</evidence>
<dbReference type="Gene3D" id="3.40.190.10">
    <property type="entry name" value="Periplasmic binding protein-like II"/>
    <property type="match status" value="1"/>
</dbReference>
<dbReference type="GO" id="GO:0015833">
    <property type="term" value="P:peptide transport"/>
    <property type="evidence" value="ECO:0007669"/>
    <property type="project" value="TreeGrafter"/>
</dbReference>
<dbReference type="InterPro" id="IPR039424">
    <property type="entry name" value="SBP_5"/>
</dbReference>
<comment type="caution">
    <text evidence="6">The sequence shown here is derived from an EMBL/GenBank/DDBJ whole genome shotgun (WGS) entry which is preliminary data.</text>
</comment>
<dbReference type="HOGENOM" id="CLU_017028_0_3_9"/>
<sequence>MKLEKVGSERRKTMKKKISFLLILTMCVTMLGACSGGKNSSDKTKNSASANPDKIVRMMFTNTPYLDPAVGSDEVSTAIFPNIYDSLVVPTHDGDTEASLASDWTVSDDGLTWVFHLRDDAKFHNGEPVKASDVVFSMNRLITIGEGFAYLFQDKVKEAKALDDTQVQFTLSEPFGPFLSTLVRLYIVSEKDVMDHLKDGSYGEYKDYGKAYLNEHDAGSGPYQVTEYASGDHVSGVKFKDYFETFEEGSPEGFKFMVSPESVTVRTMMSRQEVEITDAFQPMESYAEMEKMDGIELMKFFGGSMMYLTMNNKKAPTDDIHFRKAMAYLADRANMVESIFPGSEVADGPVTRVLAGSLDEKLTYDYDIKKAEEELKQSKYYDELDDLDYTIYWVAETPDREKLALLIQSDAAKIGLDVNVEKVPWLTLVESAASPEQSPNSGTILTTPSYSEAGSQLVASYLTKEVGSWESMDWYSNEKADALINDAISTIDREERLKKYEEAQKIIMEDYATVPLFELVETHAYQSSYLYWEAAERAKKGESVVPVMGYQYSLKGMHFVDK</sequence>
<dbReference type="PROSITE" id="PS01040">
    <property type="entry name" value="SBP_BACTERIAL_5"/>
    <property type="match status" value="1"/>
</dbReference>
<dbReference type="InterPro" id="IPR000914">
    <property type="entry name" value="SBP_5_dom"/>
</dbReference>
<dbReference type="eggNOG" id="COG0747">
    <property type="taxonomic scope" value="Bacteria"/>
</dbReference>
<dbReference type="GO" id="GO:0042597">
    <property type="term" value="C:periplasmic space"/>
    <property type="evidence" value="ECO:0007669"/>
    <property type="project" value="UniProtKB-ARBA"/>
</dbReference>
<dbReference type="GO" id="GO:0043190">
    <property type="term" value="C:ATP-binding cassette (ABC) transporter complex"/>
    <property type="evidence" value="ECO:0007669"/>
    <property type="project" value="InterPro"/>
</dbReference>
<keyword evidence="3" id="KW-0813">Transport</keyword>
<protein>
    <submittedName>
        <fullName evidence="6">ABC transporter, substrate-binding protein, family 5</fullName>
    </submittedName>
</protein>
<evidence type="ECO:0000313" key="7">
    <source>
        <dbReference type="Proteomes" id="UP000004893"/>
    </source>
</evidence>
<evidence type="ECO:0000256" key="2">
    <source>
        <dbReference type="ARBA" id="ARBA00005695"/>
    </source>
</evidence>
<dbReference type="Proteomes" id="UP000004893">
    <property type="component" value="Unassembled WGS sequence"/>
</dbReference>
<dbReference type="PIRSF" id="PIRSF002741">
    <property type="entry name" value="MppA"/>
    <property type="match status" value="1"/>
</dbReference>
<proteinExistence type="inferred from homology"/>
<comment type="similarity">
    <text evidence="2">Belongs to the bacterial solute-binding protein 5 family.</text>
</comment>
<dbReference type="CDD" id="cd08512">
    <property type="entry name" value="PBP2_NikA_DppA_OppA_like_7"/>
    <property type="match status" value="1"/>
</dbReference>
<dbReference type="GO" id="GO:1904680">
    <property type="term" value="F:peptide transmembrane transporter activity"/>
    <property type="evidence" value="ECO:0007669"/>
    <property type="project" value="TreeGrafter"/>
</dbReference>
<dbReference type="OrthoDB" id="9772924at2"/>
<dbReference type="AlphaFoldDB" id="C0C0U9"/>
<evidence type="ECO:0000313" key="6">
    <source>
        <dbReference type="EMBL" id="EEG73763.1"/>
    </source>
</evidence>
<reference evidence="6" key="2">
    <citation type="submission" date="2013-06" db="EMBL/GenBank/DDBJ databases">
        <title>Draft genome sequence of Clostridium hylemonae (DSM 15053).</title>
        <authorList>
            <person name="Sudarsanam P."/>
            <person name="Ley R."/>
            <person name="Guruge J."/>
            <person name="Turnbaugh P.J."/>
            <person name="Mahowald M."/>
            <person name="Liep D."/>
            <person name="Gordon J."/>
        </authorList>
    </citation>
    <scope>NUCLEOTIDE SEQUENCE</scope>
    <source>
        <strain evidence="6">DSM 15053</strain>
    </source>
</reference>
<evidence type="ECO:0000256" key="4">
    <source>
        <dbReference type="ARBA" id="ARBA00022729"/>
    </source>
</evidence>
<dbReference type="Pfam" id="PF00496">
    <property type="entry name" value="SBP_bac_5"/>
    <property type="match status" value="1"/>
</dbReference>
<dbReference type="PANTHER" id="PTHR30290">
    <property type="entry name" value="PERIPLASMIC BINDING COMPONENT OF ABC TRANSPORTER"/>
    <property type="match status" value="1"/>
</dbReference>
<feature type="domain" description="Solute-binding protein family 5" evidence="5">
    <location>
        <begin position="98"/>
        <end position="428"/>
    </location>
</feature>
<evidence type="ECO:0000256" key="3">
    <source>
        <dbReference type="ARBA" id="ARBA00022448"/>
    </source>
</evidence>
<dbReference type="SUPFAM" id="SSF53850">
    <property type="entry name" value="Periplasmic binding protein-like II"/>
    <property type="match status" value="1"/>
</dbReference>